<sequence length="55" mass="6225">MVTLYVHIQLCCTTSLLRGDAFDTAKKCGERLKYRNIVASSLLQDQWKTGNSTDM</sequence>
<keyword evidence="2" id="KW-1185">Reference proteome</keyword>
<evidence type="ECO:0000313" key="1">
    <source>
        <dbReference type="EMBL" id="EDN94065.1"/>
    </source>
</evidence>
<name>A7EX73_SCLS1</name>
<dbReference type="Proteomes" id="UP000001312">
    <property type="component" value="Unassembled WGS sequence"/>
</dbReference>
<reference evidence="2" key="1">
    <citation type="journal article" date="2011" name="PLoS Genet.">
        <title>Genomic analysis of the necrotrophic fungal pathogens Sclerotinia sclerotiorum and Botrytis cinerea.</title>
        <authorList>
            <person name="Amselem J."/>
            <person name="Cuomo C.A."/>
            <person name="van Kan J.A."/>
            <person name="Viaud M."/>
            <person name="Benito E.P."/>
            <person name="Couloux A."/>
            <person name="Coutinho P.M."/>
            <person name="de Vries R.P."/>
            <person name="Dyer P.S."/>
            <person name="Fillinger S."/>
            <person name="Fournier E."/>
            <person name="Gout L."/>
            <person name="Hahn M."/>
            <person name="Kohn L."/>
            <person name="Lapalu N."/>
            <person name="Plummer K.M."/>
            <person name="Pradier J.M."/>
            <person name="Quevillon E."/>
            <person name="Sharon A."/>
            <person name="Simon A."/>
            <person name="ten Have A."/>
            <person name="Tudzynski B."/>
            <person name="Tudzynski P."/>
            <person name="Wincker P."/>
            <person name="Andrew M."/>
            <person name="Anthouard V."/>
            <person name="Beever R.E."/>
            <person name="Beffa R."/>
            <person name="Benoit I."/>
            <person name="Bouzid O."/>
            <person name="Brault B."/>
            <person name="Chen Z."/>
            <person name="Choquer M."/>
            <person name="Collemare J."/>
            <person name="Cotton P."/>
            <person name="Danchin E.G."/>
            <person name="Da Silva C."/>
            <person name="Gautier A."/>
            <person name="Giraud C."/>
            <person name="Giraud T."/>
            <person name="Gonzalez C."/>
            <person name="Grossetete S."/>
            <person name="Guldener U."/>
            <person name="Henrissat B."/>
            <person name="Howlett B.J."/>
            <person name="Kodira C."/>
            <person name="Kretschmer M."/>
            <person name="Lappartient A."/>
            <person name="Leroch M."/>
            <person name="Levis C."/>
            <person name="Mauceli E."/>
            <person name="Neuveglise C."/>
            <person name="Oeser B."/>
            <person name="Pearson M."/>
            <person name="Poulain J."/>
            <person name="Poussereau N."/>
            <person name="Quesneville H."/>
            <person name="Rascle C."/>
            <person name="Schumacher J."/>
            <person name="Segurens B."/>
            <person name="Sexton A."/>
            <person name="Silva E."/>
            <person name="Sirven C."/>
            <person name="Soanes D.M."/>
            <person name="Talbot N.J."/>
            <person name="Templeton M."/>
            <person name="Yandava C."/>
            <person name="Yarden O."/>
            <person name="Zeng Q."/>
            <person name="Rollins J.A."/>
            <person name="Lebrun M.H."/>
            <person name="Dickman M."/>
        </authorList>
    </citation>
    <scope>NUCLEOTIDE SEQUENCE [LARGE SCALE GENOMIC DNA]</scope>
    <source>
        <strain evidence="2">ATCC 18683 / 1980 / Ss-1</strain>
    </source>
</reference>
<protein>
    <submittedName>
        <fullName evidence="1">Uncharacterized protein</fullName>
    </submittedName>
</protein>
<accession>A7EX73</accession>
<gene>
    <name evidence="1" type="ORF">SS1G_09933</name>
</gene>
<evidence type="ECO:0000313" key="2">
    <source>
        <dbReference type="Proteomes" id="UP000001312"/>
    </source>
</evidence>
<dbReference type="EMBL" id="CH476634">
    <property type="protein sequence ID" value="EDN94065.1"/>
    <property type="molecule type" value="Genomic_DNA"/>
</dbReference>
<dbReference type="KEGG" id="ssl:SS1G_09933"/>
<dbReference type="RefSeq" id="XP_001589299.1">
    <property type="nucleotide sequence ID" value="XM_001589249.1"/>
</dbReference>
<dbReference type="GeneID" id="5485431"/>
<dbReference type="AlphaFoldDB" id="A7EX73"/>
<dbReference type="InParanoid" id="A7EX73"/>
<organism evidence="1 2">
    <name type="scientific">Sclerotinia sclerotiorum (strain ATCC 18683 / 1980 / Ss-1)</name>
    <name type="common">White mold</name>
    <name type="synonym">Whetzelinia sclerotiorum</name>
    <dbReference type="NCBI Taxonomy" id="665079"/>
    <lineage>
        <taxon>Eukaryota</taxon>
        <taxon>Fungi</taxon>
        <taxon>Dikarya</taxon>
        <taxon>Ascomycota</taxon>
        <taxon>Pezizomycotina</taxon>
        <taxon>Leotiomycetes</taxon>
        <taxon>Helotiales</taxon>
        <taxon>Sclerotiniaceae</taxon>
        <taxon>Sclerotinia</taxon>
    </lineage>
</organism>
<proteinExistence type="predicted"/>